<accession>D1C218</accession>
<keyword evidence="2 3" id="KW-0663">Pyridoxal phosphate</keyword>
<dbReference type="STRING" id="479434.Sthe_0848"/>
<reference evidence="4 5" key="2">
    <citation type="journal article" date="2010" name="Stand. Genomic Sci.">
        <title>Complete genome sequence of Desulfohalobium retbaense type strain (HR(100)).</title>
        <authorList>
            <person name="Spring S."/>
            <person name="Nolan M."/>
            <person name="Lapidus A."/>
            <person name="Glavina Del Rio T."/>
            <person name="Copeland A."/>
            <person name="Tice H."/>
            <person name="Cheng J.F."/>
            <person name="Lucas S."/>
            <person name="Land M."/>
            <person name="Chen F."/>
            <person name="Bruce D."/>
            <person name="Goodwin L."/>
            <person name="Pitluck S."/>
            <person name="Ivanova N."/>
            <person name="Mavromatis K."/>
            <person name="Mikhailova N."/>
            <person name="Pati A."/>
            <person name="Chen A."/>
            <person name="Palaniappan K."/>
            <person name="Hauser L."/>
            <person name="Chang Y.J."/>
            <person name="Jeffries C.D."/>
            <person name="Munk C."/>
            <person name="Kiss H."/>
            <person name="Chain P."/>
            <person name="Han C."/>
            <person name="Brettin T."/>
            <person name="Detter J.C."/>
            <person name="Schuler E."/>
            <person name="Goker M."/>
            <person name="Rohde M."/>
            <person name="Bristow J."/>
            <person name="Eisen J.A."/>
            <person name="Markowitz V."/>
            <person name="Hugenholtz P."/>
            <person name="Kyrpides N.C."/>
            <person name="Klenk H.P."/>
        </authorList>
    </citation>
    <scope>NUCLEOTIDE SEQUENCE [LARGE SCALE GENOMIC DNA]</scope>
    <source>
        <strain evidence="5">ATCC 49802 / DSM 20745 / S 6022</strain>
    </source>
</reference>
<dbReference type="OrthoDB" id="9807885at2"/>
<dbReference type="HOGENOM" id="CLU_016922_1_2_0"/>
<dbReference type="PDBsum" id="6K8H"/>
<dbReference type="Pfam" id="PF00202">
    <property type="entry name" value="Aminotran_3"/>
    <property type="match status" value="1"/>
</dbReference>
<reference evidence="5" key="1">
    <citation type="submission" date="2009-11" db="EMBL/GenBank/DDBJ databases">
        <title>The complete chromosome 1 of Sphaerobacter thermophilus DSM 20745.</title>
        <authorList>
            <person name="Lucas S."/>
            <person name="Copeland A."/>
            <person name="Lapidus A."/>
            <person name="Glavina del Rio T."/>
            <person name="Dalin E."/>
            <person name="Tice H."/>
            <person name="Bruce D."/>
            <person name="Goodwin L."/>
            <person name="Pitluck S."/>
            <person name="Kyrpides N."/>
            <person name="Mavromatis K."/>
            <person name="Ivanova N."/>
            <person name="Mikhailova N."/>
            <person name="LaButti K.M."/>
            <person name="Clum A."/>
            <person name="Sun H.I."/>
            <person name="Brettin T."/>
            <person name="Detter J.C."/>
            <person name="Han C."/>
            <person name="Larimer F."/>
            <person name="Land M."/>
            <person name="Hauser L."/>
            <person name="Markowitz V."/>
            <person name="Cheng J.F."/>
            <person name="Hugenholtz P."/>
            <person name="Woyke T."/>
            <person name="Wu D."/>
            <person name="Steenblock K."/>
            <person name="Schneider S."/>
            <person name="Pukall R."/>
            <person name="Goeker M."/>
            <person name="Klenk H.P."/>
            <person name="Eisen J.A."/>
        </authorList>
    </citation>
    <scope>NUCLEOTIDE SEQUENCE [LARGE SCALE GENOMIC DNA]</scope>
    <source>
        <strain evidence="5">ATCC 49802 / DSM 20745 / S 6022</strain>
    </source>
</reference>
<dbReference type="InterPro" id="IPR015421">
    <property type="entry name" value="PyrdxlP-dep_Trfase_major"/>
</dbReference>
<dbReference type="Gene3D" id="3.90.1150.10">
    <property type="entry name" value="Aspartate Aminotransferase, domain 1"/>
    <property type="match status" value="1"/>
</dbReference>
<evidence type="ECO:0000313" key="5">
    <source>
        <dbReference type="Proteomes" id="UP000002027"/>
    </source>
</evidence>
<dbReference type="RefSeq" id="WP_012871332.1">
    <property type="nucleotide sequence ID" value="NC_013523.1"/>
</dbReference>
<name>D1C218_SPHTD</name>
<dbReference type="KEGG" id="sti:Sthe_0848"/>
<dbReference type="BRENDA" id="2.6.1.18">
    <property type="organism ID" value="14730"/>
</dbReference>
<evidence type="ECO:0000256" key="3">
    <source>
        <dbReference type="RuleBase" id="RU003560"/>
    </source>
</evidence>
<dbReference type="PDB" id="6K8H">
    <property type="method" value="X-ray"/>
    <property type="resolution" value="1.90 A"/>
    <property type="chains" value="A/B=1-446"/>
</dbReference>
<organism evidence="4 5">
    <name type="scientific">Sphaerobacter thermophilus (strain ATCC 49802 / DSM 20745 / KCCM 41009 / NCIMB 13125 / S 6022)</name>
    <dbReference type="NCBI Taxonomy" id="479434"/>
    <lineage>
        <taxon>Bacteria</taxon>
        <taxon>Pseudomonadati</taxon>
        <taxon>Thermomicrobiota</taxon>
        <taxon>Thermomicrobia</taxon>
        <taxon>Sphaerobacterales</taxon>
        <taxon>Sphaerobacterineae</taxon>
        <taxon>Sphaerobacteraceae</taxon>
        <taxon>Sphaerobacter</taxon>
    </lineage>
</organism>
<dbReference type="SUPFAM" id="SSF53383">
    <property type="entry name" value="PLP-dependent transferases"/>
    <property type="match status" value="1"/>
</dbReference>
<dbReference type="eggNOG" id="COG0001">
    <property type="taxonomic scope" value="Bacteria"/>
</dbReference>
<dbReference type="Proteomes" id="UP000002027">
    <property type="component" value="Chromosome 1"/>
</dbReference>
<keyword evidence="5" id="KW-1185">Reference proteome</keyword>
<keyword evidence="4" id="KW-0032">Aminotransferase</keyword>
<dbReference type="InParanoid" id="D1C218"/>
<dbReference type="Gene3D" id="3.40.640.10">
    <property type="entry name" value="Type I PLP-dependent aspartate aminotransferase-like (Major domain)"/>
    <property type="match status" value="1"/>
</dbReference>
<reference evidence="6" key="3">
    <citation type="journal article" date="2019" name="J. Struct. Biol.">
        <title>Structural insights into the enzyme specificity of a novel omega-transaminase from the thermophilic bacterium Sphaerobacter thermophilus.</title>
        <authorList>
            <person name="Kwon S."/>
            <person name="Lee J.H."/>
            <person name="Kim C.M."/>
            <person name="Ha H.J."/>
            <person name="Lee S.H."/>
            <person name="Lee C.S."/>
            <person name="Jeon J.H."/>
            <person name="So I."/>
            <person name="Park H.H."/>
        </authorList>
    </citation>
    <scope>X-RAY CRYSTALLOGRAPHY (1.90 ANGSTROMS)</scope>
</reference>
<sequence length="446" mass="47566">MSSGSRRGGNVYREPGSAAADLFERARRVLPGGNTRTTVYSAPYPPYAARGRGAVIVDADGEERLDFVNNYTALIHGHADPDINEAVIRQLADGVAFAMPTEHEIALAELLTERVPSLQQVRFTNSGTEAVMMAIKAARAYTGRPRIAKFDGCYHGSYDFAEVSTQSSGKPGEDGFPVATPYTGGTPQAVLDSVVVLPFNDIDGTERLIEQHRDELAAVLIDPNPRSLGLYPAEPAFLQRLREITRAYGIVLIFDEVISLRSDYGGMQSVLGVTPDLTAMGKIIGGGFPVGAVGGSAEVMSVFDPTGGPPRAPHGGTFNANPVTMVAGLTAMRKLTPAEFDRLATLGQQLRAGVEEVLREAGVPGQVTGYGSLFHIHLHQRPLADYRNSVLSAQERAFVGRVHEALMGRGIFITPALFGCLSTPMGVPEVEAFVDAFAAALQDARG</sequence>
<dbReference type="PANTHER" id="PTHR43713">
    <property type="entry name" value="GLUTAMATE-1-SEMIALDEHYDE 2,1-AMINOMUTASE"/>
    <property type="match status" value="1"/>
</dbReference>
<keyword evidence="6" id="KW-0002">3D-structure</keyword>
<protein>
    <submittedName>
        <fullName evidence="4">Aminotransferase class-III</fullName>
    </submittedName>
</protein>
<evidence type="ECO:0000256" key="2">
    <source>
        <dbReference type="ARBA" id="ARBA00022898"/>
    </source>
</evidence>
<dbReference type="EMBL" id="CP001823">
    <property type="protein sequence ID" value="ACZ38285.1"/>
    <property type="molecule type" value="Genomic_DNA"/>
</dbReference>
<keyword evidence="4" id="KW-0808">Transferase</keyword>
<dbReference type="AlphaFoldDB" id="D1C218"/>
<dbReference type="GO" id="GO:0030170">
    <property type="term" value="F:pyridoxal phosphate binding"/>
    <property type="evidence" value="ECO:0007669"/>
    <property type="project" value="InterPro"/>
</dbReference>
<evidence type="ECO:0000256" key="1">
    <source>
        <dbReference type="ARBA" id="ARBA00001933"/>
    </source>
</evidence>
<evidence type="ECO:0000313" key="4">
    <source>
        <dbReference type="EMBL" id="ACZ38285.1"/>
    </source>
</evidence>
<comment type="cofactor">
    <cofactor evidence="1">
        <name>pyridoxal 5'-phosphate</name>
        <dbReference type="ChEBI" id="CHEBI:597326"/>
    </cofactor>
</comment>
<dbReference type="PANTHER" id="PTHR43713:SF3">
    <property type="entry name" value="GLUTAMATE-1-SEMIALDEHYDE 2,1-AMINOMUTASE 1, CHLOROPLASTIC-RELATED"/>
    <property type="match status" value="1"/>
</dbReference>
<dbReference type="InterPro" id="IPR015424">
    <property type="entry name" value="PyrdxlP-dep_Trfase"/>
</dbReference>
<dbReference type="InterPro" id="IPR015422">
    <property type="entry name" value="PyrdxlP-dep_Trfase_small"/>
</dbReference>
<dbReference type="SMR" id="D1C218"/>
<gene>
    <name evidence="4" type="ordered locus">Sthe_0848</name>
</gene>
<proteinExistence type="evidence at protein level"/>
<dbReference type="GO" id="GO:0008483">
    <property type="term" value="F:transaminase activity"/>
    <property type="evidence" value="ECO:0007669"/>
    <property type="project" value="UniProtKB-KW"/>
</dbReference>
<comment type="similarity">
    <text evidence="3">Belongs to the class-III pyridoxal-phosphate-dependent aminotransferase family.</text>
</comment>
<evidence type="ECO:0007829" key="6">
    <source>
        <dbReference type="PDB" id="6K8H"/>
    </source>
</evidence>
<dbReference type="InterPro" id="IPR005814">
    <property type="entry name" value="Aminotrans_3"/>
</dbReference>
<dbReference type="CDD" id="cd00610">
    <property type="entry name" value="OAT_like"/>
    <property type="match status" value="1"/>
</dbReference>